<organism evidence="1 2">
    <name type="scientific">Mytilus coruscus</name>
    <name type="common">Sea mussel</name>
    <dbReference type="NCBI Taxonomy" id="42192"/>
    <lineage>
        <taxon>Eukaryota</taxon>
        <taxon>Metazoa</taxon>
        <taxon>Spiralia</taxon>
        <taxon>Lophotrochozoa</taxon>
        <taxon>Mollusca</taxon>
        <taxon>Bivalvia</taxon>
        <taxon>Autobranchia</taxon>
        <taxon>Pteriomorphia</taxon>
        <taxon>Mytilida</taxon>
        <taxon>Mytiloidea</taxon>
        <taxon>Mytilidae</taxon>
        <taxon>Mytilinae</taxon>
        <taxon>Mytilus</taxon>
    </lineage>
</organism>
<dbReference type="Proteomes" id="UP000507470">
    <property type="component" value="Unassembled WGS sequence"/>
</dbReference>
<dbReference type="AlphaFoldDB" id="A0A6J8D6T1"/>
<protein>
    <submittedName>
        <fullName evidence="1">Uncharacterized protein</fullName>
    </submittedName>
</protein>
<name>A0A6J8D6T1_MYTCO</name>
<reference evidence="1 2" key="1">
    <citation type="submission" date="2020-06" db="EMBL/GenBank/DDBJ databases">
        <authorList>
            <person name="Li R."/>
            <person name="Bekaert M."/>
        </authorList>
    </citation>
    <scope>NUCLEOTIDE SEQUENCE [LARGE SCALE GENOMIC DNA]</scope>
    <source>
        <strain evidence="2">wild</strain>
    </source>
</reference>
<evidence type="ECO:0000313" key="1">
    <source>
        <dbReference type="EMBL" id="CAC5403785.1"/>
    </source>
</evidence>
<proteinExistence type="predicted"/>
<dbReference type="PANTHER" id="PTHR47526:SF3">
    <property type="entry name" value="PHD-TYPE DOMAIN-CONTAINING PROTEIN"/>
    <property type="match status" value="1"/>
</dbReference>
<dbReference type="OrthoDB" id="6081075at2759"/>
<dbReference type="EMBL" id="CACVKT020006841">
    <property type="protein sequence ID" value="CAC5403785.1"/>
    <property type="molecule type" value="Genomic_DNA"/>
</dbReference>
<sequence length="255" mass="28941">MLYNCGWSSDKLKSYKRNNGYQLFQANHIGSVQISSHFDGNCYYVGGTCIPETRQNDAPYAVWILVRPSGEIVSGGCSCVASPISLNCTEVYLITLVLSGVIQKLCNLHFYINLRGNGASKHCIALLFSIESFKERHRYRFTQACTDVECKWDKPKKKSEPMEVDEIEIRRDTSTILKTTPMTKNYKPASNIEHSGIEKDIYKLFSGTDSLVLQVLDLQVMHLMMKQKLKSIPFLMLDHLAHCLQGNLFAKCVIR</sequence>
<accession>A0A6J8D6T1</accession>
<dbReference type="PANTHER" id="PTHR47526">
    <property type="entry name" value="ATP-DEPENDENT DNA HELICASE"/>
    <property type="match status" value="1"/>
</dbReference>
<keyword evidence="2" id="KW-1185">Reference proteome</keyword>
<evidence type="ECO:0000313" key="2">
    <source>
        <dbReference type="Proteomes" id="UP000507470"/>
    </source>
</evidence>
<gene>
    <name evidence="1" type="ORF">MCOR_37651</name>
</gene>